<dbReference type="SUPFAM" id="SSF50199">
    <property type="entry name" value="Staphylococcal nuclease"/>
    <property type="match status" value="1"/>
</dbReference>
<dbReference type="PROSITE" id="PS50830">
    <property type="entry name" value="TNASE_3"/>
    <property type="match status" value="1"/>
</dbReference>
<dbReference type="Gene3D" id="2.40.50.90">
    <property type="match status" value="1"/>
</dbReference>
<reference evidence="2" key="1">
    <citation type="submission" date="2020-05" db="EMBL/GenBank/DDBJ databases">
        <authorList>
            <person name="Chiriac C."/>
            <person name="Salcher M."/>
            <person name="Ghai R."/>
            <person name="Kavagutti S V."/>
        </authorList>
    </citation>
    <scope>NUCLEOTIDE SEQUENCE</scope>
</reference>
<protein>
    <submittedName>
        <fullName evidence="2">COG1525 Micrococcal nuclease (Thermonuclease) homologs</fullName>
    </submittedName>
</protein>
<feature type="domain" description="TNase-like" evidence="1">
    <location>
        <begin position="8"/>
        <end position="112"/>
    </location>
</feature>
<dbReference type="EMBL" id="LR798215">
    <property type="protein sequence ID" value="CAB5194697.1"/>
    <property type="molecule type" value="Genomic_DNA"/>
</dbReference>
<sequence length="118" mass="12936">MNVPEVTYTYNAQVIRVIDGDTAELDVDLGFDVHFRISVRFKGYNSPELHGPNKAAGLAAKDELIGLLTGHSIVIKTDKLHSQSFSRYLATVYVGTADGWKSVAEHMIAKGFNVKQGL</sequence>
<evidence type="ECO:0000259" key="1">
    <source>
        <dbReference type="PROSITE" id="PS50830"/>
    </source>
</evidence>
<accession>A0A6J7WF83</accession>
<proteinExistence type="predicted"/>
<evidence type="ECO:0000313" key="2">
    <source>
        <dbReference type="EMBL" id="CAB5194697.1"/>
    </source>
</evidence>
<dbReference type="InterPro" id="IPR016071">
    <property type="entry name" value="Staphylococal_nuclease_OB-fold"/>
</dbReference>
<gene>
    <name evidence="2" type="ORF">UFOVP178_26</name>
</gene>
<dbReference type="InterPro" id="IPR035437">
    <property type="entry name" value="SNase_OB-fold_sf"/>
</dbReference>
<name>A0A6J7WF83_9CAUD</name>
<organism evidence="2">
    <name type="scientific">uncultured Caudovirales phage</name>
    <dbReference type="NCBI Taxonomy" id="2100421"/>
    <lineage>
        <taxon>Viruses</taxon>
        <taxon>Duplodnaviria</taxon>
        <taxon>Heunggongvirae</taxon>
        <taxon>Uroviricota</taxon>
        <taxon>Caudoviricetes</taxon>
        <taxon>Peduoviridae</taxon>
        <taxon>Maltschvirus</taxon>
        <taxon>Maltschvirus maltsch</taxon>
    </lineage>
</organism>